<dbReference type="Pfam" id="PF13231">
    <property type="entry name" value="PMT_2"/>
    <property type="match status" value="1"/>
</dbReference>
<evidence type="ECO:0000256" key="4">
    <source>
        <dbReference type="ARBA" id="ARBA00022679"/>
    </source>
</evidence>
<evidence type="ECO:0000256" key="6">
    <source>
        <dbReference type="ARBA" id="ARBA00022989"/>
    </source>
</evidence>
<evidence type="ECO:0000256" key="3">
    <source>
        <dbReference type="ARBA" id="ARBA00022676"/>
    </source>
</evidence>
<feature type="transmembrane region" description="Helical" evidence="8">
    <location>
        <begin position="182"/>
        <end position="203"/>
    </location>
</feature>
<sequence>MKWALSAKRLIPILILGTVLRLLWVYFVNTQPIFDFKHYHDLAMSLLHNGSYTMPEGLDYIKQNTDYIQQGVQYPTAFRPPGYPFLLVAIYAIWPSILAAKLANVFFGMVWIVCAYLLGRKYFNERVGLWAAFLTAIFPPAIGYTSILGTEVFSVALLLFILCLQVYRIGGRTTGPFIQGALIGFLALVKPYFAAFPILHLIIMWWLSKEYVTPQNKRRQIKEVVLPVVYATIAMAIVISPWTVRNYIAFDRFVPISTNGDFVLYINNNDLNQGLYMDAMKVPDSIFKTDRILDENGNYNEPDAMKAAKSEAVKWILSHPKKFFFLGIDRLAASYLNAGDEVGYWSMPEGNEARFNKEWVKPLIQGSSAFSLIVVGGGLVYALIILYQFIRFRPMNVMHKLNLMFIAFLTVVIFFSEGQPRYMFPLYPFFILGIAWMGDLAVKALRFEGVTGQER</sequence>
<dbReference type="AlphaFoldDB" id="A0A1V0UY84"/>
<feature type="transmembrane region" description="Helical" evidence="8">
    <location>
        <begin position="130"/>
        <end position="162"/>
    </location>
</feature>
<evidence type="ECO:0000256" key="1">
    <source>
        <dbReference type="ARBA" id="ARBA00004651"/>
    </source>
</evidence>
<feature type="domain" description="Glycosyltransferase RgtA/B/C/D-like" evidence="9">
    <location>
        <begin position="79"/>
        <end position="239"/>
    </location>
</feature>
<feature type="transmembrane region" description="Helical" evidence="8">
    <location>
        <begin position="224"/>
        <end position="244"/>
    </location>
</feature>
<feature type="transmembrane region" description="Helical" evidence="8">
    <location>
        <begin position="369"/>
        <end position="390"/>
    </location>
</feature>
<dbReference type="InterPro" id="IPR050297">
    <property type="entry name" value="LipidA_mod_glycosyltrf_83"/>
</dbReference>
<evidence type="ECO:0000313" key="11">
    <source>
        <dbReference type="Proteomes" id="UP000192727"/>
    </source>
</evidence>
<keyword evidence="7 8" id="KW-0472">Membrane</keyword>
<keyword evidence="3" id="KW-0328">Glycosyltransferase</keyword>
<name>A0A1V0UY84_9BACL</name>
<organism evidence="10 11">
    <name type="scientific">Paenibacillus larvae subsp. pulvifaciens</name>
    <dbReference type="NCBI Taxonomy" id="1477"/>
    <lineage>
        <taxon>Bacteria</taxon>
        <taxon>Bacillati</taxon>
        <taxon>Bacillota</taxon>
        <taxon>Bacilli</taxon>
        <taxon>Bacillales</taxon>
        <taxon>Paenibacillaceae</taxon>
        <taxon>Paenibacillus</taxon>
    </lineage>
</organism>
<evidence type="ECO:0000256" key="7">
    <source>
        <dbReference type="ARBA" id="ARBA00023136"/>
    </source>
</evidence>
<gene>
    <name evidence="10" type="ORF">B7C51_22870</name>
</gene>
<feature type="transmembrane region" description="Helical" evidence="8">
    <location>
        <begin position="422"/>
        <end position="442"/>
    </location>
</feature>
<keyword evidence="2" id="KW-1003">Cell membrane</keyword>
<evidence type="ECO:0000256" key="2">
    <source>
        <dbReference type="ARBA" id="ARBA00022475"/>
    </source>
</evidence>
<feature type="transmembrane region" description="Helical" evidence="8">
    <location>
        <begin position="85"/>
        <end position="118"/>
    </location>
</feature>
<evidence type="ECO:0000256" key="5">
    <source>
        <dbReference type="ARBA" id="ARBA00022692"/>
    </source>
</evidence>
<accession>A0A1V0UY84</accession>
<dbReference type="Proteomes" id="UP000192727">
    <property type="component" value="Chromosome"/>
</dbReference>
<evidence type="ECO:0000256" key="8">
    <source>
        <dbReference type="SAM" id="Phobius"/>
    </source>
</evidence>
<evidence type="ECO:0000313" key="10">
    <source>
        <dbReference type="EMBL" id="ARF70079.1"/>
    </source>
</evidence>
<protein>
    <recommendedName>
        <fullName evidence="9">Glycosyltransferase RgtA/B/C/D-like domain-containing protein</fullName>
    </recommendedName>
</protein>
<comment type="subcellular location">
    <subcellularLocation>
        <location evidence="1">Cell membrane</location>
        <topology evidence="1">Multi-pass membrane protein</topology>
    </subcellularLocation>
</comment>
<keyword evidence="4" id="KW-0808">Transferase</keyword>
<dbReference type="GO" id="GO:0016763">
    <property type="term" value="F:pentosyltransferase activity"/>
    <property type="evidence" value="ECO:0007669"/>
    <property type="project" value="TreeGrafter"/>
</dbReference>
<dbReference type="RefSeq" id="WP_083041341.1">
    <property type="nucleotide sequence ID" value="NZ_CP020557.1"/>
</dbReference>
<dbReference type="PANTHER" id="PTHR33908">
    <property type="entry name" value="MANNOSYLTRANSFERASE YKCB-RELATED"/>
    <property type="match status" value="1"/>
</dbReference>
<dbReference type="InterPro" id="IPR038731">
    <property type="entry name" value="RgtA/B/C-like"/>
</dbReference>
<dbReference type="GO" id="GO:0009103">
    <property type="term" value="P:lipopolysaccharide biosynthetic process"/>
    <property type="evidence" value="ECO:0007669"/>
    <property type="project" value="UniProtKB-ARBA"/>
</dbReference>
<feature type="transmembrane region" description="Helical" evidence="8">
    <location>
        <begin position="9"/>
        <end position="27"/>
    </location>
</feature>
<proteinExistence type="predicted"/>
<dbReference type="EMBL" id="CP020557">
    <property type="protein sequence ID" value="ARF70079.1"/>
    <property type="molecule type" value="Genomic_DNA"/>
</dbReference>
<feature type="transmembrane region" description="Helical" evidence="8">
    <location>
        <begin position="397"/>
        <end position="416"/>
    </location>
</feature>
<keyword evidence="6 8" id="KW-1133">Transmembrane helix</keyword>
<evidence type="ECO:0000259" key="9">
    <source>
        <dbReference type="Pfam" id="PF13231"/>
    </source>
</evidence>
<keyword evidence="5 8" id="KW-0812">Transmembrane</keyword>
<dbReference type="PANTHER" id="PTHR33908:SF11">
    <property type="entry name" value="MEMBRANE PROTEIN"/>
    <property type="match status" value="1"/>
</dbReference>
<reference evidence="10 11" key="1">
    <citation type="submission" date="2017-03" db="EMBL/GenBank/DDBJ databases">
        <title>Paenibacillus larvae genome sequencing.</title>
        <authorList>
            <person name="Dingman D.W."/>
        </authorList>
    </citation>
    <scope>NUCLEOTIDE SEQUENCE [LARGE SCALE GENOMIC DNA]</scope>
    <source>
        <strain evidence="10 11">SAG 10367</strain>
    </source>
</reference>
<dbReference type="GO" id="GO:0005886">
    <property type="term" value="C:plasma membrane"/>
    <property type="evidence" value="ECO:0007669"/>
    <property type="project" value="UniProtKB-SubCell"/>
</dbReference>